<feature type="domain" description="PPIase FKBP-type" evidence="16">
    <location>
        <begin position="165"/>
        <end position="250"/>
    </location>
</feature>
<evidence type="ECO:0000256" key="12">
    <source>
        <dbReference type="HAMAP-Rule" id="MF_00303"/>
    </source>
</evidence>
<dbReference type="GO" id="GO:0051301">
    <property type="term" value="P:cell division"/>
    <property type="evidence" value="ECO:0007669"/>
    <property type="project" value="UniProtKB-KW"/>
</dbReference>
<organism evidence="17 18">
    <name type="scientific">Bombilactobacillus apium</name>
    <dbReference type="NCBI Taxonomy" id="2675299"/>
    <lineage>
        <taxon>Bacteria</taxon>
        <taxon>Bacillati</taxon>
        <taxon>Bacillota</taxon>
        <taxon>Bacilli</taxon>
        <taxon>Lactobacillales</taxon>
        <taxon>Lactobacillaceae</taxon>
        <taxon>Bombilactobacillus</taxon>
    </lineage>
</organism>
<dbReference type="Proteomes" id="UP000563523">
    <property type="component" value="Unassembled WGS sequence"/>
</dbReference>
<reference evidence="17 18" key="1">
    <citation type="submission" date="2020-06" db="EMBL/GenBank/DDBJ databases">
        <authorList>
            <person name="Kang J."/>
        </authorList>
    </citation>
    <scope>NUCLEOTIDE SEQUENCE [LARGE SCALE GENOMIC DNA]</scope>
    <source>
        <strain evidence="17 18">DCY120</strain>
    </source>
</reference>
<keyword evidence="8 12" id="KW-0413">Isomerase</keyword>
<dbReference type="PANTHER" id="PTHR30560">
    <property type="entry name" value="TRIGGER FACTOR CHAPERONE AND PEPTIDYL-PROLYL CIS/TRANS ISOMERASE"/>
    <property type="match status" value="1"/>
</dbReference>
<keyword evidence="6 12" id="KW-0697">Rotamase</keyword>
<keyword evidence="18" id="KW-1185">Reference proteome</keyword>
<dbReference type="GO" id="GO:0043022">
    <property type="term" value="F:ribosome binding"/>
    <property type="evidence" value="ECO:0007669"/>
    <property type="project" value="TreeGrafter"/>
</dbReference>
<evidence type="ECO:0000256" key="5">
    <source>
        <dbReference type="ARBA" id="ARBA00022618"/>
    </source>
</evidence>
<evidence type="ECO:0000256" key="9">
    <source>
        <dbReference type="ARBA" id="ARBA00023306"/>
    </source>
</evidence>
<feature type="coiled-coil region" evidence="15">
    <location>
        <begin position="264"/>
        <end position="295"/>
    </location>
</feature>
<evidence type="ECO:0000256" key="2">
    <source>
        <dbReference type="ARBA" id="ARBA00005464"/>
    </source>
</evidence>
<dbReference type="InterPro" id="IPR027304">
    <property type="entry name" value="Trigger_fact/SurA_dom_sf"/>
</dbReference>
<dbReference type="SUPFAM" id="SSF109998">
    <property type="entry name" value="Triger factor/SurA peptide-binding domain-like"/>
    <property type="match status" value="1"/>
</dbReference>
<protein>
    <recommendedName>
        <fullName evidence="4 12">Trigger factor</fullName>
        <shortName evidence="12">TF</shortName>
        <ecNumber evidence="3 12">5.2.1.8</ecNumber>
    </recommendedName>
    <alternativeName>
        <fullName evidence="11 12">PPIase</fullName>
    </alternativeName>
</protein>
<dbReference type="Gene3D" id="3.10.50.40">
    <property type="match status" value="1"/>
</dbReference>
<dbReference type="Gene3D" id="3.30.70.1050">
    <property type="entry name" value="Trigger factor ribosome-binding domain"/>
    <property type="match status" value="1"/>
</dbReference>
<keyword evidence="15" id="KW-0175">Coiled coil</keyword>
<comment type="function">
    <text evidence="10 12">Involved in protein export. Acts as a chaperone by maintaining the newly synthesized protein in an open conformation. Functions as a peptidyl-prolyl cis-trans isomerase.</text>
</comment>
<dbReference type="InterPro" id="IPR008881">
    <property type="entry name" value="Trigger_fac_ribosome-bd_bac"/>
</dbReference>
<dbReference type="InterPro" id="IPR046357">
    <property type="entry name" value="PPIase_dom_sf"/>
</dbReference>
<dbReference type="GO" id="GO:0044183">
    <property type="term" value="F:protein folding chaperone"/>
    <property type="evidence" value="ECO:0007669"/>
    <property type="project" value="TreeGrafter"/>
</dbReference>
<dbReference type="SUPFAM" id="SSF54534">
    <property type="entry name" value="FKBP-like"/>
    <property type="match status" value="1"/>
</dbReference>
<dbReference type="GO" id="GO:0015031">
    <property type="term" value="P:protein transport"/>
    <property type="evidence" value="ECO:0007669"/>
    <property type="project" value="UniProtKB-UniRule"/>
</dbReference>
<comment type="similarity">
    <text evidence="2 12 14">Belongs to the FKBP-type PPIase family. Tig subfamily.</text>
</comment>
<keyword evidence="9 12" id="KW-0131">Cell cycle</keyword>
<dbReference type="GO" id="GO:0043335">
    <property type="term" value="P:protein unfolding"/>
    <property type="evidence" value="ECO:0007669"/>
    <property type="project" value="TreeGrafter"/>
</dbReference>
<evidence type="ECO:0000313" key="18">
    <source>
        <dbReference type="Proteomes" id="UP000563523"/>
    </source>
</evidence>
<name>A0A850R554_9LACO</name>
<evidence type="ECO:0000313" key="17">
    <source>
        <dbReference type="EMBL" id="NVY95722.1"/>
    </source>
</evidence>
<dbReference type="InterPro" id="IPR008880">
    <property type="entry name" value="Trigger_fac_C"/>
</dbReference>
<dbReference type="InterPro" id="IPR005215">
    <property type="entry name" value="Trig_fac"/>
</dbReference>
<dbReference type="PANTHER" id="PTHR30560:SF3">
    <property type="entry name" value="TRIGGER FACTOR-LIKE PROTEIN TIG, CHLOROPLASTIC"/>
    <property type="match status" value="1"/>
</dbReference>
<evidence type="ECO:0000256" key="6">
    <source>
        <dbReference type="ARBA" id="ARBA00023110"/>
    </source>
</evidence>
<dbReference type="EMBL" id="JABZEC010000001">
    <property type="protein sequence ID" value="NVY95722.1"/>
    <property type="molecule type" value="Genomic_DNA"/>
</dbReference>
<evidence type="ECO:0000256" key="14">
    <source>
        <dbReference type="RuleBase" id="RU003914"/>
    </source>
</evidence>
<dbReference type="GO" id="GO:0003755">
    <property type="term" value="F:peptidyl-prolyl cis-trans isomerase activity"/>
    <property type="evidence" value="ECO:0007669"/>
    <property type="project" value="UniProtKB-UniRule"/>
</dbReference>
<evidence type="ECO:0000256" key="1">
    <source>
        <dbReference type="ARBA" id="ARBA00000971"/>
    </source>
</evidence>
<dbReference type="SUPFAM" id="SSF102735">
    <property type="entry name" value="Trigger factor ribosome-binding domain"/>
    <property type="match status" value="1"/>
</dbReference>
<evidence type="ECO:0000259" key="16">
    <source>
        <dbReference type="PROSITE" id="PS50059"/>
    </source>
</evidence>
<dbReference type="EC" id="5.2.1.8" evidence="3 12"/>
<dbReference type="GO" id="GO:0005737">
    <property type="term" value="C:cytoplasm"/>
    <property type="evidence" value="ECO:0007669"/>
    <property type="project" value="UniProtKB-SubCell"/>
</dbReference>
<dbReference type="Pfam" id="PF00254">
    <property type="entry name" value="FKBP_C"/>
    <property type="match status" value="1"/>
</dbReference>
<comment type="caution">
    <text evidence="17">The sequence shown here is derived from an EMBL/GenBank/DDBJ whole genome shotgun (WGS) entry which is preliminary data.</text>
</comment>
<keyword evidence="12" id="KW-0963">Cytoplasm</keyword>
<dbReference type="RefSeq" id="WP_176941893.1">
    <property type="nucleotide sequence ID" value="NZ_JABZEC010000001.1"/>
</dbReference>
<dbReference type="PROSITE" id="PS50059">
    <property type="entry name" value="FKBP_PPIASE"/>
    <property type="match status" value="1"/>
</dbReference>
<keyword evidence="5 12" id="KW-0132">Cell division</keyword>
<comment type="subcellular location">
    <subcellularLocation>
        <location evidence="12">Cytoplasm</location>
    </subcellularLocation>
    <text evidence="12">About half TF is bound to the ribosome near the polypeptide exit tunnel while the other half is free in the cytoplasm.</text>
</comment>
<dbReference type="InterPro" id="IPR001179">
    <property type="entry name" value="PPIase_FKBP_dom"/>
</dbReference>
<keyword evidence="7 12" id="KW-0143">Chaperone</keyword>
<sequence length="429" mass="47692">MATQAKWTKNKDQDGELLFEIDAATIKQGLDTAFKKVRKTLNVPGFRKGKVPRVMFDQMYGEEALYNDALNAVLPQAYSDAVAEAEIKPVDQPQISVESMEKDQPWQIKATVAVEPEVKLGDYKDLEVKKQDSSVSDADVDAEIEKLQKQQAELVLKEDGKSEAGDTVVIDYKGSVDGETFDGGSAENYSLELGSNSFIPGFEDQLIGHQSGDDVEVKVTFPKDYQAKELAGKEALFETKIHEIKTKELPELDDDFAKDVDEDVDTLAELKEKTKKSLEKQKQQAAEDAVENEAIQKAVDNASFEKLPQAMLDSDIQSQIDQYLGNLQRQGIDPKMYFQITGTTEADLKKQFSEGAENRVKTSLLLEAIVKAEDIKVTPEQREAEVQQLSEEYGMEPKAVQQALSDEMLDHDIAVKAAIDLITDSAVQK</sequence>
<comment type="catalytic activity">
    <reaction evidence="1 12 13">
        <text>[protein]-peptidylproline (omega=180) = [protein]-peptidylproline (omega=0)</text>
        <dbReference type="Rhea" id="RHEA:16237"/>
        <dbReference type="Rhea" id="RHEA-COMP:10747"/>
        <dbReference type="Rhea" id="RHEA-COMP:10748"/>
        <dbReference type="ChEBI" id="CHEBI:83833"/>
        <dbReference type="ChEBI" id="CHEBI:83834"/>
        <dbReference type="EC" id="5.2.1.8"/>
    </reaction>
</comment>
<dbReference type="AlphaFoldDB" id="A0A850R554"/>
<dbReference type="InterPro" id="IPR037041">
    <property type="entry name" value="Trigger_fac_C_sf"/>
</dbReference>
<dbReference type="HAMAP" id="MF_00303">
    <property type="entry name" value="Trigger_factor_Tig"/>
    <property type="match status" value="1"/>
</dbReference>
<dbReference type="FunFam" id="3.10.50.40:FF:000001">
    <property type="entry name" value="Trigger factor"/>
    <property type="match status" value="1"/>
</dbReference>
<dbReference type="Pfam" id="PF05698">
    <property type="entry name" value="Trigger_C"/>
    <property type="match status" value="1"/>
</dbReference>
<evidence type="ECO:0000256" key="7">
    <source>
        <dbReference type="ARBA" id="ARBA00023186"/>
    </source>
</evidence>
<accession>A0A850R554</accession>
<evidence type="ECO:0000256" key="3">
    <source>
        <dbReference type="ARBA" id="ARBA00013194"/>
    </source>
</evidence>
<dbReference type="PIRSF" id="PIRSF003095">
    <property type="entry name" value="Trigger_factor"/>
    <property type="match status" value="1"/>
</dbReference>
<proteinExistence type="inferred from homology"/>
<dbReference type="Gene3D" id="1.10.3120.10">
    <property type="entry name" value="Trigger factor, C-terminal domain"/>
    <property type="match status" value="1"/>
</dbReference>
<dbReference type="GO" id="GO:0051083">
    <property type="term" value="P:'de novo' cotranslational protein folding"/>
    <property type="evidence" value="ECO:0007669"/>
    <property type="project" value="TreeGrafter"/>
</dbReference>
<evidence type="ECO:0000256" key="8">
    <source>
        <dbReference type="ARBA" id="ARBA00023235"/>
    </source>
</evidence>
<evidence type="ECO:0000256" key="11">
    <source>
        <dbReference type="ARBA" id="ARBA00029986"/>
    </source>
</evidence>
<dbReference type="Pfam" id="PF05697">
    <property type="entry name" value="Trigger_N"/>
    <property type="match status" value="1"/>
</dbReference>
<evidence type="ECO:0000256" key="13">
    <source>
        <dbReference type="PROSITE-ProRule" id="PRU00277"/>
    </source>
</evidence>
<dbReference type="NCBIfam" id="TIGR00115">
    <property type="entry name" value="tig"/>
    <property type="match status" value="1"/>
</dbReference>
<evidence type="ECO:0000256" key="15">
    <source>
        <dbReference type="SAM" id="Coils"/>
    </source>
</evidence>
<evidence type="ECO:0000256" key="4">
    <source>
        <dbReference type="ARBA" id="ARBA00016902"/>
    </source>
</evidence>
<gene>
    <name evidence="12" type="primary">tig</name>
    <name evidence="17" type="ORF">HU830_00665</name>
</gene>
<evidence type="ECO:0000256" key="10">
    <source>
        <dbReference type="ARBA" id="ARBA00024849"/>
    </source>
</evidence>
<dbReference type="InterPro" id="IPR036611">
    <property type="entry name" value="Trigger_fac_ribosome-bd_sf"/>
</dbReference>
<comment type="domain">
    <text evidence="12">Consists of 3 domains; the N-terminus binds the ribosome, the middle domain has PPIase activity, while the C-terminus has intrinsic chaperone activity on its own.</text>
</comment>